<comment type="caution">
    <text evidence="2">The sequence shown here is derived from an EMBL/GenBank/DDBJ whole genome shotgun (WGS) entry which is preliminary data.</text>
</comment>
<evidence type="ECO:0000259" key="1">
    <source>
        <dbReference type="SMART" id="SM00470"/>
    </source>
</evidence>
<organism evidence="2 3">
    <name type="scientific">Falsigemmobacter faecalis</name>
    <dbReference type="NCBI Taxonomy" id="2488730"/>
    <lineage>
        <taxon>Bacteria</taxon>
        <taxon>Pseudomonadati</taxon>
        <taxon>Pseudomonadota</taxon>
        <taxon>Alphaproteobacteria</taxon>
        <taxon>Rhodobacterales</taxon>
        <taxon>Paracoccaceae</taxon>
        <taxon>Falsigemmobacter</taxon>
    </lineage>
</organism>
<proteinExistence type="predicted"/>
<protein>
    <submittedName>
        <fullName evidence="2">ParB/RepB/Spo0J family partition protein</fullName>
    </submittedName>
</protein>
<dbReference type="InterPro" id="IPR036086">
    <property type="entry name" value="ParB/Sulfiredoxin_sf"/>
</dbReference>
<name>A0A3P3DK06_9RHOB</name>
<dbReference type="CDD" id="cd16406">
    <property type="entry name" value="ParB_N_like"/>
    <property type="match status" value="1"/>
</dbReference>
<reference evidence="2 3" key="1">
    <citation type="submission" date="2018-11" db="EMBL/GenBank/DDBJ databases">
        <title>Gemmobacter sp. nov., YIM 102744-1 draft genome.</title>
        <authorList>
            <person name="Li G."/>
            <person name="Jiang Y."/>
        </authorList>
    </citation>
    <scope>NUCLEOTIDE SEQUENCE [LARGE SCALE GENOMIC DNA]</scope>
    <source>
        <strain evidence="2 3">YIM 102744-1</strain>
    </source>
</reference>
<dbReference type="InterPro" id="IPR041468">
    <property type="entry name" value="HTH_ParB/Spo0J"/>
</dbReference>
<dbReference type="PANTHER" id="PTHR33375">
    <property type="entry name" value="CHROMOSOME-PARTITIONING PROTEIN PARB-RELATED"/>
    <property type="match status" value="1"/>
</dbReference>
<dbReference type="GO" id="GO:0005694">
    <property type="term" value="C:chromosome"/>
    <property type="evidence" value="ECO:0007669"/>
    <property type="project" value="TreeGrafter"/>
</dbReference>
<evidence type="ECO:0000313" key="3">
    <source>
        <dbReference type="Proteomes" id="UP000282125"/>
    </source>
</evidence>
<feature type="domain" description="ParB-like N-terminal" evidence="1">
    <location>
        <begin position="17"/>
        <end position="111"/>
    </location>
</feature>
<dbReference type="Gene3D" id="1.10.10.2830">
    <property type="match status" value="1"/>
</dbReference>
<dbReference type="Pfam" id="PF17762">
    <property type="entry name" value="HTH_ParB"/>
    <property type="match status" value="1"/>
</dbReference>
<dbReference type="OrthoDB" id="9813122at2"/>
<dbReference type="InterPro" id="IPR003115">
    <property type="entry name" value="ParB_N"/>
</dbReference>
<dbReference type="EMBL" id="RRAZ01000013">
    <property type="protein sequence ID" value="RRH74495.1"/>
    <property type="molecule type" value="Genomic_DNA"/>
</dbReference>
<dbReference type="PANTHER" id="PTHR33375:SF7">
    <property type="entry name" value="CHROMOSOME 2-PARTITIONING PROTEIN PARB-RELATED"/>
    <property type="match status" value="1"/>
</dbReference>
<dbReference type="GO" id="GO:0007059">
    <property type="term" value="P:chromosome segregation"/>
    <property type="evidence" value="ECO:0007669"/>
    <property type="project" value="TreeGrafter"/>
</dbReference>
<accession>A0A3P3DK06</accession>
<dbReference type="RefSeq" id="WP_124964950.1">
    <property type="nucleotide sequence ID" value="NZ_RRAZ01000013.1"/>
</dbReference>
<dbReference type="SMART" id="SM00470">
    <property type="entry name" value="ParB"/>
    <property type="match status" value="1"/>
</dbReference>
<gene>
    <name evidence="2" type="ORF">EG244_10445</name>
</gene>
<keyword evidence="3" id="KW-1185">Reference proteome</keyword>
<evidence type="ECO:0000313" key="2">
    <source>
        <dbReference type="EMBL" id="RRH74495.1"/>
    </source>
</evidence>
<dbReference type="Proteomes" id="UP000282125">
    <property type="component" value="Unassembled WGS sequence"/>
</dbReference>
<dbReference type="SUPFAM" id="SSF110849">
    <property type="entry name" value="ParB/Sulfiredoxin"/>
    <property type="match status" value="1"/>
</dbReference>
<dbReference type="Pfam" id="PF02195">
    <property type="entry name" value="ParB_N"/>
    <property type="match status" value="1"/>
</dbReference>
<dbReference type="InterPro" id="IPR050336">
    <property type="entry name" value="Chromosome_partition/occlusion"/>
</dbReference>
<dbReference type="SUPFAM" id="SSF109709">
    <property type="entry name" value="KorB DNA-binding domain-like"/>
    <property type="match status" value="1"/>
</dbReference>
<sequence>MNTVVAFPSFDFPATSEIIDLSKLYLSPLNPRQNHDAESIELLAESLVSCGLMQNLGGVKDEEGKVAIVFGGRRLAALQIAVRQRADLGQVPVMIAPDEETALLWGVAENVAREDMSPHQEITAYGRMREKGASVTEIASAFAVTEQHVYRRLKLASLHPLVLEALRETKINLSQAEAFTISDDETKIADALQHAINHRTSAETIRRWLADESVTHTNRKARFVGIDAYEAAGGKITKDLFGEEIYLNDAVLLGELFAAKLEAAAKEQESEWAWVEVCEESSFRSWENGYTQIMGTQVELSDEQGSRLEELRETEDRSEAEEAELDALIALRRQRIYSPAERALAGVVALVDWQGNLSLDGPYVRPQDAEQALEAGFIRHLSAATEAKAKPKSQFSAAVKDDLKAIKLHAFQSALCANPKLAVSIIAFSLSGAAGGQGLLGMRIEPPKNVPSDAEGLAVNPVLVGDRQRPFMADDLKLTFAEFCQKPESEIIEALVAGAVRTIHTNFGLSGGRIGTEFYDSITKAMDVDTRSIWTPTKAAFWGRMPASYIDEQFALLTGYGMATKEFSAFSNQKKGGKAETMERLFTDAAYRAALNLSADQEEAIAAWMPEEDA</sequence>
<dbReference type="AlphaFoldDB" id="A0A3P3DK06"/>
<dbReference type="Gene3D" id="3.90.1530.30">
    <property type="match status" value="1"/>
</dbReference>